<evidence type="ECO:0000313" key="2">
    <source>
        <dbReference type="EMBL" id="GAA0153206.1"/>
    </source>
</evidence>
<comment type="caution">
    <text evidence="2">The sequence shown here is derived from an EMBL/GenBank/DDBJ whole genome shotgun (WGS) entry which is preliminary data.</text>
</comment>
<evidence type="ECO:0000256" key="1">
    <source>
        <dbReference type="SAM" id="MobiDB-lite"/>
    </source>
</evidence>
<organism evidence="2 3">
    <name type="scientific">Lithospermum erythrorhizon</name>
    <name type="common">Purple gromwell</name>
    <name type="synonym">Lithospermum officinale var. erythrorhizon</name>
    <dbReference type="NCBI Taxonomy" id="34254"/>
    <lineage>
        <taxon>Eukaryota</taxon>
        <taxon>Viridiplantae</taxon>
        <taxon>Streptophyta</taxon>
        <taxon>Embryophyta</taxon>
        <taxon>Tracheophyta</taxon>
        <taxon>Spermatophyta</taxon>
        <taxon>Magnoliopsida</taxon>
        <taxon>eudicotyledons</taxon>
        <taxon>Gunneridae</taxon>
        <taxon>Pentapetalae</taxon>
        <taxon>asterids</taxon>
        <taxon>lamiids</taxon>
        <taxon>Boraginales</taxon>
        <taxon>Boraginaceae</taxon>
        <taxon>Boraginoideae</taxon>
        <taxon>Lithospermeae</taxon>
        <taxon>Lithospermum</taxon>
    </lineage>
</organism>
<dbReference type="Proteomes" id="UP001454036">
    <property type="component" value="Unassembled WGS sequence"/>
</dbReference>
<gene>
    <name evidence="2" type="ORF">LIER_11503</name>
</gene>
<accession>A0AAV3PQ72</accession>
<proteinExistence type="predicted"/>
<protein>
    <submittedName>
        <fullName evidence="2">Uncharacterized protein</fullName>
    </submittedName>
</protein>
<evidence type="ECO:0000313" key="3">
    <source>
        <dbReference type="Proteomes" id="UP001454036"/>
    </source>
</evidence>
<dbReference type="EMBL" id="BAABME010002133">
    <property type="protein sequence ID" value="GAA0153206.1"/>
    <property type="molecule type" value="Genomic_DNA"/>
</dbReference>
<keyword evidence="3" id="KW-1185">Reference proteome</keyword>
<reference evidence="2 3" key="1">
    <citation type="submission" date="2024-01" db="EMBL/GenBank/DDBJ databases">
        <title>The complete chloroplast genome sequence of Lithospermum erythrorhizon: insights into the phylogenetic relationship among Boraginaceae species and the maternal lineages of purple gromwells.</title>
        <authorList>
            <person name="Okada T."/>
            <person name="Watanabe K."/>
        </authorList>
    </citation>
    <scope>NUCLEOTIDE SEQUENCE [LARGE SCALE GENOMIC DNA]</scope>
</reference>
<feature type="compositionally biased region" description="Basic and acidic residues" evidence="1">
    <location>
        <begin position="51"/>
        <end position="69"/>
    </location>
</feature>
<feature type="region of interest" description="Disordered" evidence="1">
    <location>
        <begin position="44"/>
        <end position="69"/>
    </location>
</feature>
<sequence>MKKLKSQMRRILLLILESQKEDIITATDLEGPAHGFITISPKLMQGTHTYPPKEQKARSSPRQAEEPGQKLAEVARIEFARKTFQGFMSSPDYKAKVGGECAAYLAHLAIHYKEMIPKLTTLFASEQLSHPNWFESFIFGSAFHLGEQKPSYECSRRRGWRRGC</sequence>
<name>A0AAV3PQ72_LITER</name>
<dbReference type="AlphaFoldDB" id="A0AAV3PQ72"/>